<proteinExistence type="predicted"/>
<dbReference type="EC" id="3.4.13.18" evidence="1"/>
<dbReference type="GO" id="GO:0005829">
    <property type="term" value="C:cytosol"/>
    <property type="evidence" value="ECO:0007669"/>
    <property type="project" value="TreeGrafter"/>
</dbReference>
<dbReference type="PANTHER" id="PTHR43501:SF1">
    <property type="entry name" value="CYTOSOL NON-SPECIFIC DIPEPTIDASE"/>
    <property type="match status" value="1"/>
</dbReference>
<protein>
    <submittedName>
        <fullName evidence="1">Aminoacyl-histidine dipeptidase</fullName>
        <ecNumber evidence="1">3.4.13.18</ecNumber>
    </submittedName>
</protein>
<evidence type="ECO:0000313" key="1">
    <source>
        <dbReference type="EMBL" id="VEH65232.1"/>
    </source>
</evidence>
<dbReference type="AlphaFoldDB" id="A0A448MJB1"/>
<name>A0A448MJB1_9PAST</name>
<dbReference type="SUPFAM" id="SSF53187">
    <property type="entry name" value="Zn-dependent exopeptidases"/>
    <property type="match status" value="1"/>
</dbReference>
<dbReference type="InterPro" id="IPR001160">
    <property type="entry name" value="Peptidase_M20C"/>
</dbReference>
<keyword evidence="1" id="KW-0224">Dipeptidase</keyword>
<dbReference type="GO" id="GO:0006508">
    <property type="term" value="P:proteolysis"/>
    <property type="evidence" value="ECO:0007669"/>
    <property type="project" value="InterPro"/>
</dbReference>
<keyword evidence="1" id="KW-0645">Protease</keyword>
<dbReference type="Proteomes" id="UP000278733">
    <property type="component" value="Chromosome"/>
</dbReference>
<dbReference type="KEGG" id="rpne:NCTC8284_00367"/>
<sequence length="55" mass="6714">MSEITTLQPQLLWKWFDQICAIPHPSHHEDKLANFIVNWAKEKQFLWNVMKRAMY</sequence>
<evidence type="ECO:0000313" key="2">
    <source>
        <dbReference type="Proteomes" id="UP000278733"/>
    </source>
</evidence>
<keyword evidence="1" id="KW-0378">Hydrolase</keyword>
<dbReference type="PANTHER" id="PTHR43501">
    <property type="entry name" value="CYTOSOL NON-SPECIFIC DIPEPTIDASE"/>
    <property type="match status" value="1"/>
</dbReference>
<accession>A0A448MJB1</accession>
<dbReference type="Gene3D" id="3.40.630.10">
    <property type="entry name" value="Zn peptidases"/>
    <property type="match status" value="1"/>
</dbReference>
<dbReference type="GO" id="GO:0070573">
    <property type="term" value="F:metallodipeptidase activity"/>
    <property type="evidence" value="ECO:0007669"/>
    <property type="project" value="TreeGrafter"/>
</dbReference>
<gene>
    <name evidence="1" type="primary">pepD_3</name>
    <name evidence="1" type="ORF">NCTC8284_00367</name>
</gene>
<reference evidence="1 2" key="1">
    <citation type="submission" date="2018-12" db="EMBL/GenBank/DDBJ databases">
        <authorList>
            <consortium name="Pathogen Informatics"/>
        </authorList>
    </citation>
    <scope>NUCLEOTIDE SEQUENCE [LARGE SCALE GENOMIC DNA]</scope>
    <source>
        <strain evidence="1 2">NCTC8284</strain>
    </source>
</reference>
<dbReference type="EMBL" id="LR134405">
    <property type="protein sequence ID" value="VEH65232.1"/>
    <property type="molecule type" value="Genomic_DNA"/>
</dbReference>
<organism evidence="1 2">
    <name type="scientific">Rodentibacter pneumotropicus</name>
    <dbReference type="NCBI Taxonomy" id="758"/>
    <lineage>
        <taxon>Bacteria</taxon>
        <taxon>Pseudomonadati</taxon>
        <taxon>Pseudomonadota</taxon>
        <taxon>Gammaproteobacteria</taxon>
        <taxon>Pasteurellales</taxon>
        <taxon>Pasteurellaceae</taxon>
        <taxon>Rodentibacter</taxon>
    </lineage>
</organism>